<name>A0A0G4FKQ8_VITBC</name>
<keyword evidence="7" id="KW-1185">Reference proteome</keyword>
<dbReference type="InterPro" id="IPR016024">
    <property type="entry name" value="ARM-type_fold"/>
</dbReference>
<sequence>MAGVASLDEMDSDGTDGHPSPQAVLTKARDLCKSIGTKEAYGQAVQQRGLEAVEAEIIAAIADICHLIASANESQVRAQAVGWFGPLLSLPRHRDGTIEQKAIDAGVLPALVEQLSGCEKVQNVAALALGRLAIHHAGSVVDAGAVPPLVQLVSSHDDNVREAAIGVLCIITTESSTHRDAVLADGVLQPLLKAMREGSVIRVPHLSGRLLWNLLSGSKKSPLPVPLAELAPFLPVLVGLITAPEQDDRVLKWAHGAL</sequence>
<feature type="region of interest" description="Disordered" evidence="5">
    <location>
        <begin position="1"/>
        <end position="22"/>
    </location>
</feature>
<dbReference type="EMBL" id="CDMY01000455">
    <property type="protein sequence ID" value="CEM14193.1"/>
    <property type="molecule type" value="Genomic_DNA"/>
</dbReference>
<evidence type="ECO:0000256" key="4">
    <source>
        <dbReference type="PROSITE-ProRule" id="PRU00259"/>
    </source>
</evidence>
<dbReference type="PANTHER" id="PTHR23316">
    <property type="entry name" value="IMPORTIN ALPHA"/>
    <property type="match status" value="1"/>
</dbReference>
<evidence type="ECO:0000313" key="6">
    <source>
        <dbReference type="EMBL" id="CEM14193.1"/>
    </source>
</evidence>
<dbReference type="OrthoDB" id="7537227at2759"/>
<comment type="similarity">
    <text evidence="1">Belongs to the importin alpha family.</text>
</comment>
<dbReference type="PROSITE" id="PS50176">
    <property type="entry name" value="ARM_REPEAT"/>
    <property type="match status" value="1"/>
</dbReference>
<dbReference type="InParanoid" id="A0A0G4FKQ8"/>
<dbReference type="InterPro" id="IPR000225">
    <property type="entry name" value="Armadillo"/>
</dbReference>
<gene>
    <name evidence="6" type="ORF">Vbra_21328</name>
</gene>
<dbReference type="InterPro" id="IPR011989">
    <property type="entry name" value="ARM-like"/>
</dbReference>
<dbReference type="Proteomes" id="UP000041254">
    <property type="component" value="Unassembled WGS sequence"/>
</dbReference>
<dbReference type="VEuPathDB" id="CryptoDB:Vbra_21328"/>
<dbReference type="SMART" id="SM00185">
    <property type="entry name" value="ARM"/>
    <property type="match status" value="3"/>
</dbReference>
<protein>
    <submittedName>
        <fullName evidence="6">Uncharacterized protein</fullName>
    </submittedName>
</protein>
<dbReference type="STRING" id="1169540.A0A0G4FKQ8"/>
<reference evidence="6 7" key="1">
    <citation type="submission" date="2014-11" db="EMBL/GenBank/DDBJ databases">
        <authorList>
            <person name="Zhu J."/>
            <person name="Qi W."/>
            <person name="Song R."/>
        </authorList>
    </citation>
    <scope>NUCLEOTIDE SEQUENCE [LARGE SCALE GENOMIC DNA]</scope>
</reference>
<dbReference type="AlphaFoldDB" id="A0A0G4FKQ8"/>
<evidence type="ECO:0000256" key="2">
    <source>
        <dbReference type="ARBA" id="ARBA00022448"/>
    </source>
</evidence>
<evidence type="ECO:0000256" key="5">
    <source>
        <dbReference type="SAM" id="MobiDB-lite"/>
    </source>
</evidence>
<dbReference type="Pfam" id="PF00514">
    <property type="entry name" value="Arm"/>
    <property type="match status" value="2"/>
</dbReference>
<evidence type="ECO:0000256" key="1">
    <source>
        <dbReference type="ARBA" id="ARBA00010394"/>
    </source>
</evidence>
<keyword evidence="3" id="KW-0653">Protein transport</keyword>
<dbReference type="SUPFAM" id="SSF48371">
    <property type="entry name" value="ARM repeat"/>
    <property type="match status" value="1"/>
</dbReference>
<keyword evidence="2" id="KW-0813">Transport</keyword>
<dbReference type="GO" id="GO:0015031">
    <property type="term" value="P:protein transport"/>
    <property type="evidence" value="ECO:0007669"/>
    <property type="project" value="UniProtKB-KW"/>
</dbReference>
<proteinExistence type="inferred from homology"/>
<dbReference type="Gene3D" id="1.25.10.10">
    <property type="entry name" value="Leucine-rich Repeat Variant"/>
    <property type="match status" value="1"/>
</dbReference>
<feature type="repeat" description="ARM" evidence="4">
    <location>
        <begin position="144"/>
        <end position="186"/>
    </location>
</feature>
<organism evidence="6 7">
    <name type="scientific">Vitrella brassicaformis (strain CCMP3155)</name>
    <dbReference type="NCBI Taxonomy" id="1169540"/>
    <lineage>
        <taxon>Eukaryota</taxon>
        <taxon>Sar</taxon>
        <taxon>Alveolata</taxon>
        <taxon>Colpodellida</taxon>
        <taxon>Vitrellaceae</taxon>
        <taxon>Vitrella</taxon>
    </lineage>
</organism>
<dbReference type="PhylomeDB" id="A0A0G4FKQ8"/>
<accession>A0A0G4FKQ8</accession>
<evidence type="ECO:0000256" key="3">
    <source>
        <dbReference type="ARBA" id="ARBA00022927"/>
    </source>
</evidence>
<evidence type="ECO:0000313" key="7">
    <source>
        <dbReference type="Proteomes" id="UP000041254"/>
    </source>
</evidence>